<dbReference type="Proteomes" id="UP000772618">
    <property type="component" value="Unassembled WGS sequence"/>
</dbReference>
<dbReference type="EMBL" id="JAHESD010000017">
    <property type="protein sequence ID" value="MBT1703610.1"/>
    <property type="molecule type" value="Genomic_DNA"/>
</dbReference>
<dbReference type="SUPFAM" id="SSF82185">
    <property type="entry name" value="Histone H3 K4-specific methyltransferase SET7/9 N-terminal domain"/>
    <property type="match status" value="1"/>
</dbReference>
<keyword evidence="2" id="KW-1185">Reference proteome</keyword>
<name>A0ABS5VRZ7_9BACT</name>
<sequence length="263" mass="31786">MPFHLLAQQNKENEQDAEQRFTIDTPASLDFTKEEPVEEKKTKKPKKKVFYGIKTKKGFTRKGYGERVTYELFYYLKKPQLPTSFVRDIYWYDFNRREIVKGSKFDPKKGVLLHGPYEKRLGDVIVQKGIFYKGTKHGRWLTYNAKDSALMDKEKYFRGWPKESEVVYYDPTDRKKMKEIIPIEFGERDGHYYRFYENGQVAVFGEYRWDQKVGDWTEYYPNNRRKKIITYPKEPFNKEVRPFTRAEWNDKGKEVYRNNKMAE</sequence>
<accession>A0ABS5VRZ7</accession>
<dbReference type="Gene3D" id="3.90.930.1">
    <property type="match status" value="1"/>
</dbReference>
<evidence type="ECO:0000313" key="1">
    <source>
        <dbReference type="EMBL" id="MBT1703610.1"/>
    </source>
</evidence>
<protein>
    <recommendedName>
        <fullName evidence="3">Antitoxin component YwqK of the YwqJK toxin-antitoxin module</fullName>
    </recommendedName>
</protein>
<gene>
    <name evidence="1" type="ORF">KK060_09990</name>
</gene>
<evidence type="ECO:0008006" key="3">
    <source>
        <dbReference type="Google" id="ProtNLM"/>
    </source>
</evidence>
<proteinExistence type="predicted"/>
<evidence type="ECO:0000313" key="2">
    <source>
        <dbReference type="Proteomes" id="UP000772618"/>
    </source>
</evidence>
<organism evidence="1 2">
    <name type="scientific">Chryseosolibacter indicus</name>
    <dbReference type="NCBI Taxonomy" id="2782351"/>
    <lineage>
        <taxon>Bacteria</taxon>
        <taxon>Pseudomonadati</taxon>
        <taxon>Bacteroidota</taxon>
        <taxon>Cytophagia</taxon>
        <taxon>Cytophagales</taxon>
        <taxon>Chryseotaleaceae</taxon>
        <taxon>Chryseosolibacter</taxon>
    </lineage>
</organism>
<reference evidence="1 2" key="1">
    <citation type="submission" date="2021-05" db="EMBL/GenBank/DDBJ databases">
        <title>A Polyphasic approach of four new species of the genus Ohtaekwangia: Ohtaekwangia histidinii sp. nov., Ohtaekwangia cretensis sp. nov., Ohtaekwangia indiensis sp. nov., Ohtaekwangia reichenbachii sp. nov. from diverse environment.</title>
        <authorList>
            <person name="Octaviana S."/>
        </authorList>
    </citation>
    <scope>NUCLEOTIDE SEQUENCE [LARGE SCALE GENOMIC DNA]</scope>
    <source>
        <strain evidence="1 2">PWU20</strain>
    </source>
</reference>
<comment type="caution">
    <text evidence="1">The sequence shown here is derived from an EMBL/GenBank/DDBJ whole genome shotgun (WGS) entry which is preliminary data.</text>
</comment>